<keyword evidence="3" id="KW-1185">Reference proteome</keyword>
<feature type="compositionally biased region" description="Polar residues" evidence="1">
    <location>
        <begin position="1"/>
        <end position="15"/>
    </location>
</feature>
<feature type="region of interest" description="Disordered" evidence="1">
    <location>
        <begin position="52"/>
        <end position="80"/>
    </location>
</feature>
<gene>
    <name evidence="2" type="ORF">O181_081242</name>
</gene>
<accession>A0A9Q3II66</accession>
<feature type="region of interest" description="Disordered" evidence="1">
    <location>
        <begin position="1"/>
        <end position="40"/>
    </location>
</feature>
<feature type="compositionally biased region" description="Polar residues" evidence="1">
    <location>
        <begin position="52"/>
        <end position="67"/>
    </location>
</feature>
<sequence>MISKSKQTKSGTSETETVDAKGAPNIPKKSKERTKNSSKGFNWNVFLEDSRNTILSERGNNGSTNTDSEPDVEGKPTYRTSKITEREVFNKKISCHWEGYHLMLN</sequence>
<dbReference type="AlphaFoldDB" id="A0A9Q3II66"/>
<name>A0A9Q3II66_9BASI</name>
<dbReference type="EMBL" id="AVOT02046204">
    <property type="protein sequence ID" value="MBW0541527.1"/>
    <property type="molecule type" value="Genomic_DNA"/>
</dbReference>
<dbReference type="Proteomes" id="UP000765509">
    <property type="component" value="Unassembled WGS sequence"/>
</dbReference>
<evidence type="ECO:0000313" key="3">
    <source>
        <dbReference type="Proteomes" id="UP000765509"/>
    </source>
</evidence>
<comment type="caution">
    <text evidence="2">The sequence shown here is derived from an EMBL/GenBank/DDBJ whole genome shotgun (WGS) entry which is preliminary data.</text>
</comment>
<reference evidence="2" key="1">
    <citation type="submission" date="2021-03" db="EMBL/GenBank/DDBJ databases">
        <title>Draft genome sequence of rust myrtle Austropuccinia psidii MF-1, a brazilian biotype.</title>
        <authorList>
            <person name="Quecine M.C."/>
            <person name="Pachon D.M.R."/>
            <person name="Bonatelli M.L."/>
            <person name="Correr F.H."/>
            <person name="Franceschini L.M."/>
            <person name="Leite T.F."/>
            <person name="Margarido G.R.A."/>
            <person name="Almeida C.A."/>
            <person name="Ferrarezi J.A."/>
            <person name="Labate C.A."/>
        </authorList>
    </citation>
    <scope>NUCLEOTIDE SEQUENCE</scope>
    <source>
        <strain evidence="2">MF-1</strain>
    </source>
</reference>
<evidence type="ECO:0000256" key="1">
    <source>
        <dbReference type="SAM" id="MobiDB-lite"/>
    </source>
</evidence>
<proteinExistence type="predicted"/>
<organism evidence="2 3">
    <name type="scientific">Austropuccinia psidii MF-1</name>
    <dbReference type="NCBI Taxonomy" id="1389203"/>
    <lineage>
        <taxon>Eukaryota</taxon>
        <taxon>Fungi</taxon>
        <taxon>Dikarya</taxon>
        <taxon>Basidiomycota</taxon>
        <taxon>Pucciniomycotina</taxon>
        <taxon>Pucciniomycetes</taxon>
        <taxon>Pucciniales</taxon>
        <taxon>Sphaerophragmiaceae</taxon>
        <taxon>Austropuccinia</taxon>
    </lineage>
</organism>
<evidence type="ECO:0000313" key="2">
    <source>
        <dbReference type="EMBL" id="MBW0541527.1"/>
    </source>
</evidence>
<protein>
    <submittedName>
        <fullName evidence="2">Uncharacterized protein</fullName>
    </submittedName>
</protein>